<dbReference type="Pfam" id="PF03591">
    <property type="entry name" value="AzlC"/>
    <property type="match status" value="1"/>
</dbReference>
<evidence type="ECO:0000256" key="9">
    <source>
        <dbReference type="SAM" id="Phobius"/>
    </source>
</evidence>
<comment type="similarity">
    <text evidence="2">Belongs to the AzlC family.</text>
</comment>
<feature type="transmembrane region" description="Helical" evidence="9">
    <location>
        <begin position="202"/>
        <end position="221"/>
    </location>
</feature>
<reference evidence="10" key="1">
    <citation type="journal article" date="2021" name="PeerJ">
        <title>Extensive microbial diversity within the chicken gut microbiome revealed by metagenomics and culture.</title>
        <authorList>
            <person name="Gilroy R."/>
            <person name="Ravi A."/>
            <person name="Getino M."/>
            <person name="Pursley I."/>
            <person name="Horton D.L."/>
            <person name="Alikhan N.F."/>
            <person name="Baker D."/>
            <person name="Gharbi K."/>
            <person name="Hall N."/>
            <person name="Watson M."/>
            <person name="Adriaenssens E.M."/>
            <person name="Foster-Nyarko E."/>
            <person name="Jarju S."/>
            <person name="Secka A."/>
            <person name="Antonio M."/>
            <person name="Oren A."/>
            <person name="Chaudhuri R.R."/>
            <person name="La Ragione R."/>
            <person name="Hildebrand F."/>
            <person name="Pallen M.J."/>
        </authorList>
    </citation>
    <scope>NUCLEOTIDE SEQUENCE</scope>
    <source>
        <strain evidence="10">ChiGjej5B5-7349</strain>
    </source>
</reference>
<evidence type="ECO:0000256" key="4">
    <source>
        <dbReference type="ARBA" id="ARBA00022475"/>
    </source>
</evidence>
<gene>
    <name evidence="10" type="ORF">K8V08_05075</name>
</gene>
<feature type="transmembrane region" description="Helical" evidence="9">
    <location>
        <begin position="155"/>
        <end position="173"/>
    </location>
</feature>
<dbReference type="EMBL" id="DYUK01000106">
    <property type="protein sequence ID" value="HJG79768.1"/>
    <property type="molecule type" value="Genomic_DNA"/>
</dbReference>
<evidence type="ECO:0000256" key="5">
    <source>
        <dbReference type="ARBA" id="ARBA00022692"/>
    </source>
</evidence>
<proteinExistence type="inferred from homology"/>
<dbReference type="InterPro" id="IPR011606">
    <property type="entry name" value="Brnchd-chn_aa_trnsp_permease"/>
</dbReference>
<dbReference type="PANTHER" id="PTHR34979:SF1">
    <property type="entry name" value="INNER MEMBRANE PROTEIN YGAZ"/>
    <property type="match status" value="1"/>
</dbReference>
<keyword evidence="7 9" id="KW-0472">Membrane</keyword>
<keyword evidence="4" id="KW-1003">Cell membrane</keyword>
<comment type="caution">
    <text evidence="10">The sequence shown here is derived from an EMBL/GenBank/DDBJ whole genome shotgun (WGS) entry which is preliminary data.</text>
</comment>
<sequence length="258" mass="26242">MHALRGIPGPVWRDAIVMNVMILLVGLSYGAISQAAGFPLWQTVLLAAVATGGAAELTFVGVIAAGGLPVFAVLGGLLVNARNFAFGLSIGQYAPSGWRTYLAAHLANDEATAFGRAGRNDREKWSRFTISAILLFIAWVGGAALGQLLGTVLDANMLGLDTALPILLFCLVVGDMRNRFLGATAAAGAIIALALTPVAPLGLASVGALLALLPAAGILRLRRRRADSPDPVTSDTGDAHAGGAASGSGFTGTTGRDG</sequence>
<name>A0A921SNE3_9MICO</name>
<keyword evidence="5 9" id="KW-0812">Transmembrane</keyword>
<evidence type="ECO:0000256" key="7">
    <source>
        <dbReference type="ARBA" id="ARBA00023136"/>
    </source>
</evidence>
<keyword evidence="6 9" id="KW-1133">Transmembrane helix</keyword>
<accession>A0A921SNE3</accession>
<comment type="subcellular location">
    <subcellularLocation>
        <location evidence="1">Cell membrane</location>
        <topology evidence="1">Multi-pass membrane protein</topology>
    </subcellularLocation>
</comment>
<feature type="transmembrane region" description="Helical" evidence="9">
    <location>
        <begin position="57"/>
        <end position="79"/>
    </location>
</feature>
<evidence type="ECO:0000313" key="10">
    <source>
        <dbReference type="EMBL" id="HJG79768.1"/>
    </source>
</evidence>
<evidence type="ECO:0000256" key="1">
    <source>
        <dbReference type="ARBA" id="ARBA00004651"/>
    </source>
</evidence>
<dbReference type="AlphaFoldDB" id="A0A921SNE3"/>
<evidence type="ECO:0000256" key="8">
    <source>
        <dbReference type="SAM" id="MobiDB-lite"/>
    </source>
</evidence>
<evidence type="ECO:0000256" key="3">
    <source>
        <dbReference type="ARBA" id="ARBA00022448"/>
    </source>
</evidence>
<feature type="region of interest" description="Disordered" evidence="8">
    <location>
        <begin position="227"/>
        <end position="258"/>
    </location>
</feature>
<evidence type="ECO:0000256" key="2">
    <source>
        <dbReference type="ARBA" id="ARBA00010735"/>
    </source>
</evidence>
<feature type="transmembrane region" description="Helical" evidence="9">
    <location>
        <begin position="180"/>
        <end position="196"/>
    </location>
</feature>
<dbReference type="PANTHER" id="PTHR34979">
    <property type="entry name" value="INNER MEMBRANE PROTEIN YGAZ"/>
    <property type="match status" value="1"/>
</dbReference>
<organism evidence="10 11">
    <name type="scientific">Brevibacterium senegalense</name>
    <dbReference type="NCBI Taxonomy" id="1033736"/>
    <lineage>
        <taxon>Bacteria</taxon>
        <taxon>Bacillati</taxon>
        <taxon>Actinomycetota</taxon>
        <taxon>Actinomycetes</taxon>
        <taxon>Micrococcales</taxon>
        <taxon>Brevibacteriaceae</taxon>
        <taxon>Brevibacterium</taxon>
    </lineage>
</organism>
<evidence type="ECO:0000313" key="11">
    <source>
        <dbReference type="Proteomes" id="UP000784435"/>
    </source>
</evidence>
<dbReference type="GO" id="GO:0005886">
    <property type="term" value="C:plasma membrane"/>
    <property type="evidence" value="ECO:0007669"/>
    <property type="project" value="UniProtKB-SubCell"/>
</dbReference>
<keyword evidence="3" id="KW-0813">Transport</keyword>
<feature type="transmembrane region" description="Helical" evidence="9">
    <location>
        <begin position="128"/>
        <end position="149"/>
    </location>
</feature>
<feature type="compositionally biased region" description="Low complexity" evidence="8">
    <location>
        <begin position="233"/>
        <end position="243"/>
    </location>
</feature>
<reference evidence="10" key="2">
    <citation type="submission" date="2021-09" db="EMBL/GenBank/DDBJ databases">
        <authorList>
            <person name="Gilroy R."/>
        </authorList>
    </citation>
    <scope>NUCLEOTIDE SEQUENCE</scope>
    <source>
        <strain evidence="10">ChiGjej5B5-7349</strain>
    </source>
</reference>
<dbReference type="Proteomes" id="UP000784435">
    <property type="component" value="Unassembled WGS sequence"/>
</dbReference>
<evidence type="ECO:0000256" key="6">
    <source>
        <dbReference type="ARBA" id="ARBA00022989"/>
    </source>
</evidence>
<protein>
    <submittedName>
        <fullName evidence="10">AzlC family ABC transporter permease</fullName>
    </submittedName>
</protein>
<feature type="transmembrane region" description="Helical" evidence="9">
    <location>
        <begin position="16"/>
        <end position="37"/>
    </location>
</feature>
<dbReference type="GO" id="GO:1903785">
    <property type="term" value="P:L-valine transmembrane transport"/>
    <property type="evidence" value="ECO:0007669"/>
    <property type="project" value="TreeGrafter"/>
</dbReference>